<evidence type="ECO:0000313" key="1">
    <source>
        <dbReference type="EMBL" id="PKU62702.1"/>
    </source>
</evidence>
<gene>
    <name evidence="1" type="primary">EOL1</name>
    <name evidence="1" type="ORF">MA16_Dca024194</name>
</gene>
<dbReference type="AlphaFoldDB" id="A0A2I0VH08"/>
<sequence>MRKKKKRKPPISSLLDSCRKCSQECSILDVASEIPIQASEIMDNSLSGELEKSSIVFFQVREDYISCDQQKLANLSHPLQIRLDGCFTE</sequence>
<evidence type="ECO:0000313" key="2">
    <source>
        <dbReference type="Proteomes" id="UP000233837"/>
    </source>
</evidence>
<reference evidence="1 2" key="2">
    <citation type="journal article" date="2017" name="Nature">
        <title>The Apostasia genome and the evolution of orchids.</title>
        <authorList>
            <person name="Zhang G.Q."/>
            <person name="Liu K.W."/>
            <person name="Li Z."/>
            <person name="Lohaus R."/>
            <person name="Hsiao Y.Y."/>
            <person name="Niu S.C."/>
            <person name="Wang J.Y."/>
            <person name="Lin Y.C."/>
            <person name="Xu Q."/>
            <person name="Chen L.J."/>
            <person name="Yoshida K."/>
            <person name="Fujiwara S."/>
            <person name="Wang Z.W."/>
            <person name="Zhang Y.Q."/>
            <person name="Mitsuda N."/>
            <person name="Wang M."/>
            <person name="Liu G.H."/>
            <person name="Pecoraro L."/>
            <person name="Huang H.X."/>
            <person name="Xiao X.J."/>
            <person name="Lin M."/>
            <person name="Wu X.Y."/>
            <person name="Wu W.L."/>
            <person name="Chen Y.Y."/>
            <person name="Chang S.B."/>
            <person name="Sakamoto S."/>
            <person name="Ohme-Takagi M."/>
            <person name="Yagi M."/>
            <person name="Zeng S.J."/>
            <person name="Shen C.Y."/>
            <person name="Yeh C.M."/>
            <person name="Luo Y.B."/>
            <person name="Tsai W.C."/>
            <person name="Van de Peer Y."/>
            <person name="Liu Z.J."/>
        </authorList>
    </citation>
    <scope>NUCLEOTIDE SEQUENCE [LARGE SCALE GENOMIC DNA]</scope>
    <source>
        <tissue evidence="1">The whole plant</tissue>
    </source>
</reference>
<proteinExistence type="predicted"/>
<accession>A0A2I0VH08</accession>
<reference evidence="1 2" key="1">
    <citation type="journal article" date="2016" name="Sci. Rep.">
        <title>The Dendrobium catenatum Lindl. genome sequence provides insights into polysaccharide synthase, floral development and adaptive evolution.</title>
        <authorList>
            <person name="Zhang G.Q."/>
            <person name="Xu Q."/>
            <person name="Bian C."/>
            <person name="Tsai W.C."/>
            <person name="Yeh C.M."/>
            <person name="Liu K.W."/>
            <person name="Yoshida K."/>
            <person name="Zhang L.S."/>
            <person name="Chang S.B."/>
            <person name="Chen F."/>
            <person name="Shi Y."/>
            <person name="Su Y.Y."/>
            <person name="Zhang Y.Q."/>
            <person name="Chen L.J."/>
            <person name="Yin Y."/>
            <person name="Lin M."/>
            <person name="Huang H."/>
            <person name="Deng H."/>
            <person name="Wang Z.W."/>
            <person name="Zhu S.L."/>
            <person name="Zhao X."/>
            <person name="Deng C."/>
            <person name="Niu S.C."/>
            <person name="Huang J."/>
            <person name="Wang M."/>
            <person name="Liu G.H."/>
            <person name="Yang H.J."/>
            <person name="Xiao X.J."/>
            <person name="Hsiao Y.Y."/>
            <person name="Wu W.L."/>
            <person name="Chen Y.Y."/>
            <person name="Mitsuda N."/>
            <person name="Ohme-Takagi M."/>
            <person name="Luo Y.B."/>
            <person name="Van de Peer Y."/>
            <person name="Liu Z.J."/>
        </authorList>
    </citation>
    <scope>NUCLEOTIDE SEQUENCE [LARGE SCALE GENOMIC DNA]</scope>
    <source>
        <tissue evidence="1">The whole plant</tissue>
    </source>
</reference>
<dbReference type="EMBL" id="KZ503604">
    <property type="protein sequence ID" value="PKU62702.1"/>
    <property type="molecule type" value="Genomic_DNA"/>
</dbReference>
<organism evidence="1 2">
    <name type="scientific">Dendrobium catenatum</name>
    <dbReference type="NCBI Taxonomy" id="906689"/>
    <lineage>
        <taxon>Eukaryota</taxon>
        <taxon>Viridiplantae</taxon>
        <taxon>Streptophyta</taxon>
        <taxon>Embryophyta</taxon>
        <taxon>Tracheophyta</taxon>
        <taxon>Spermatophyta</taxon>
        <taxon>Magnoliopsida</taxon>
        <taxon>Liliopsida</taxon>
        <taxon>Asparagales</taxon>
        <taxon>Orchidaceae</taxon>
        <taxon>Epidendroideae</taxon>
        <taxon>Malaxideae</taxon>
        <taxon>Dendrobiinae</taxon>
        <taxon>Dendrobium</taxon>
    </lineage>
</organism>
<dbReference type="Proteomes" id="UP000233837">
    <property type="component" value="Unassembled WGS sequence"/>
</dbReference>
<protein>
    <submittedName>
        <fullName evidence="1">ETO1-like protein 1</fullName>
    </submittedName>
</protein>
<keyword evidence="2" id="KW-1185">Reference proteome</keyword>
<name>A0A2I0VH08_9ASPA</name>